<dbReference type="InterPro" id="IPR012340">
    <property type="entry name" value="NA-bd_OB-fold"/>
</dbReference>
<accession>A0AA45KGF6</accession>
<dbReference type="RefSeq" id="WP_075526132.1">
    <property type="nucleotide sequence ID" value="NZ_BNDT01000006.1"/>
</dbReference>
<keyword evidence="2" id="KW-1185">Reference proteome</keyword>
<gene>
    <name evidence="1" type="ORF">JW886_01125</name>
</gene>
<organism evidence="1 2">
    <name type="scientific">Lactococcus taiwanensis</name>
    <dbReference type="NCBI Taxonomy" id="1151742"/>
    <lineage>
        <taxon>Bacteria</taxon>
        <taxon>Bacillati</taxon>
        <taxon>Bacillota</taxon>
        <taxon>Bacilli</taxon>
        <taxon>Lactobacillales</taxon>
        <taxon>Streptococcaceae</taxon>
        <taxon>Lactococcus</taxon>
    </lineage>
</organism>
<protein>
    <submittedName>
        <fullName evidence="1">RNA-binding protein</fullName>
    </submittedName>
</protein>
<dbReference type="AlphaFoldDB" id="A0AA45KGF6"/>
<dbReference type="EMBL" id="CP070872">
    <property type="protein sequence ID" value="QSE76907.1"/>
    <property type="molecule type" value="Genomic_DNA"/>
</dbReference>
<dbReference type="Proteomes" id="UP000663608">
    <property type="component" value="Chromosome"/>
</dbReference>
<sequence length="96" mass="11063">MIGKVEHITRFGLFVTFSTDDTVSKKTGLMRWSALPKGHPKYQIGDLVSFEISKEHTDGKIDLTYLDEDFKSIFGQFLEETEHRLESLKAVNKDLR</sequence>
<dbReference type="SUPFAM" id="SSF50249">
    <property type="entry name" value="Nucleic acid-binding proteins"/>
    <property type="match status" value="1"/>
</dbReference>
<dbReference type="KEGG" id="lti:JW886_01125"/>
<dbReference type="Gene3D" id="2.40.50.140">
    <property type="entry name" value="Nucleic acid-binding proteins"/>
    <property type="match status" value="1"/>
</dbReference>
<name>A0AA45KGF6_9LACT</name>
<evidence type="ECO:0000313" key="2">
    <source>
        <dbReference type="Proteomes" id="UP000663608"/>
    </source>
</evidence>
<reference evidence="1 2" key="1">
    <citation type="submission" date="2021-02" db="EMBL/GenBank/DDBJ databases">
        <title>Complete genome sequence of Lactococcus lactis strain K_LL004.</title>
        <authorList>
            <person name="Kim H.B."/>
        </authorList>
    </citation>
    <scope>NUCLEOTIDE SEQUENCE [LARGE SCALE GENOMIC DNA]</scope>
    <source>
        <strain evidence="1 2">K_LL004</strain>
    </source>
</reference>
<proteinExistence type="predicted"/>
<evidence type="ECO:0000313" key="1">
    <source>
        <dbReference type="EMBL" id="QSE76907.1"/>
    </source>
</evidence>